<dbReference type="PRINTS" id="PR00461">
    <property type="entry name" value="PLPEROXIDASE"/>
</dbReference>
<feature type="binding site" evidence="14">
    <location>
        <position position="250"/>
    </location>
    <ligand>
        <name>Ca(2+)</name>
        <dbReference type="ChEBI" id="CHEBI:29108"/>
        <label>2</label>
    </ligand>
</feature>
<evidence type="ECO:0000256" key="4">
    <source>
        <dbReference type="ARBA" id="ARBA00022559"/>
    </source>
</evidence>
<feature type="active site" description="Proton acceptor" evidence="12">
    <location>
        <position position="69"/>
    </location>
</feature>
<evidence type="ECO:0000313" key="19">
    <source>
        <dbReference type="EMBL" id="AII99878.1"/>
    </source>
</evidence>
<keyword evidence="10 16" id="KW-1015">Disulfide bond</keyword>
<comment type="subcellular location">
    <subcellularLocation>
        <location evidence="17">Secreted</location>
    </subcellularLocation>
</comment>
<evidence type="ECO:0000256" key="11">
    <source>
        <dbReference type="ARBA" id="ARBA00023180"/>
    </source>
</evidence>
<feature type="disulfide bond" evidence="16">
    <location>
        <begin position="124"/>
        <end position="324"/>
    </location>
</feature>
<reference evidence="19" key="1">
    <citation type="submission" date="2014-05" db="EMBL/GenBank/DDBJ databases">
        <title>Genome-wide identification of stress proteins in chickpea genome.</title>
        <authorList>
            <person name="Sharma R."/>
            <person name="Suresh C.G."/>
        </authorList>
    </citation>
    <scope>NUCLEOTIDE SEQUENCE</scope>
    <source>
        <strain evidence="19">PER7</strain>
    </source>
</reference>
<evidence type="ECO:0000256" key="14">
    <source>
        <dbReference type="PIRSR" id="PIRSR600823-3"/>
    </source>
</evidence>
<dbReference type="GO" id="GO:0006979">
    <property type="term" value="P:response to oxidative stress"/>
    <property type="evidence" value="ECO:0007669"/>
    <property type="project" value="UniProtKB-UniRule"/>
</dbReference>
<evidence type="ECO:0000256" key="10">
    <source>
        <dbReference type="ARBA" id="ARBA00023157"/>
    </source>
</evidence>
<evidence type="ECO:0000259" key="18">
    <source>
        <dbReference type="PROSITE" id="PS50873"/>
    </source>
</evidence>
<feature type="signal peptide" evidence="17">
    <location>
        <begin position="1"/>
        <end position="27"/>
    </location>
</feature>
<keyword evidence="17" id="KW-0376">Hydrogen peroxide</keyword>
<dbReference type="Pfam" id="PF00141">
    <property type="entry name" value="peroxidase"/>
    <property type="match status" value="1"/>
</dbReference>
<keyword evidence="5 17" id="KW-0349">Heme</keyword>
<dbReference type="InterPro" id="IPR000823">
    <property type="entry name" value="Peroxidase_pln"/>
</dbReference>
<feature type="binding site" evidence="14">
    <location>
        <position position="77"/>
    </location>
    <ligand>
        <name>Ca(2+)</name>
        <dbReference type="ChEBI" id="CHEBI:29108"/>
        <label>1</label>
    </ligand>
</feature>
<evidence type="ECO:0000256" key="9">
    <source>
        <dbReference type="ARBA" id="ARBA00023004"/>
    </source>
</evidence>
<comment type="cofactor">
    <cofactor evidence="14 17">
        <name>heme b</name>
        <dbReference type="ChEBI" id="CHEBI:60344"/>
    </cofactor>
    <text evidence="14 17">Binds 1 heme b (iron(II)-protoporphyrin IX) group per subunit.</text>
</comment>
<feature type="disulfide bond" evidence="16">
    <location>
        <begin position="71"/>
        <end position="76"/>
    </location>
</feature>
<evidence type="ECO:0000256" key="3">
    <source>
        <dbReference type="ARBA" id="ARBA00012313"/>
    </source>
</evidence>
<feature type="binding site" description="axial binding residue" evidence="14">
    <location>
        <position position="195"/>
    </location>
    <ligand>
        <name>heme b</name>
        <dbReference type="ChEBI" id="CHEBI:60344"/>
    </ligand>
    <ligandPart>
        <name>Fe</name>
        <dbReference type="ChEBI" id="CHEBI:18248"/>
    </ligandPart>
</feature>
<name>A0A076L2I7_CICAR</name>
<evidence type="ECO:0000256" key="2">
    <source>
        <dbReference type="ARBA" id="ARBA00002322"/>
    </source>
</evidence>
<feature type="binding site" evidence="14">
    <location>
        <position position="79"/>
    </location>
    <ligand>
        <name>Ca(2+)</name>
        <dbReference type="ChEBI" id="CHEBI:29108"/>
        <label>1</label>
    </ligand>
</feature>
<dbReference type="GO" id="GO:0140825">
    <property type="term" value="F:lactoperoxidase activity"/>
    <property type="evidence" value="ECO:0007669"/>
    <property type="project" value="UniProtKB-EC"/>
</dbReference>
<dbReference type="PRINTS" id="PR00458">
    <property type="entry name" value="PEROXIDASE"/>
</dbReference>
<evidence type="ECO:0000256" key="15">
    <source>
        <dbReference type="PIRSR" id="PIRSR600823-4"/>
    </source>
</evidence>
<dbReference type="GO" id="GO:0005576">
    <property type="term" value="C:extracellular region"/>
    <property type="evidence" value="ECO:0007669"/>
    <property type="project" value="UniProtKB-SubCell"/>
</dbReference>
<dbReference type="RefSeq" id="XP_073225981.1">
    <property type="nucleotide sequence ID" value="XM_073369880.1"/>
</dbReference>
<protein>
    <recommendedName>
        <fullName evidence="3 17">Peroxidase</fullName>
        <ecNumber evidence="3 17">1.11.1.7</ecNumber>
    </recommendedName>
</protein>
<evidence type="ECO:0000256" key="17">
    <source>
        <dbReference type="RuleBase" id="RU362060"/>
    </source>
</evidence>
<comment type="catalytic activity">
    <reaction evidence="1 17">
        <text>2 a phenolic donor + H2O2 = 2 a phenolic radical donor + 2 H2O</text>
        <dbReference type="Rhea" id="RHEA:56136"/>
        <dbReference type="ChEBI" id="CHEBI:15377"/>
        <dbReference type="ChEBI" id="CHEBI:16240"/>
        <dbReference type="ChEBI" id="CHEBI:139520"/>
        <dbReference type="ChEBI" id="CHEBI:139521"/>
        <dbReference type="EC" id="1.11.1.7"/>
    </reaction>
</comment>
<feature type="binding site" evidence="14">
    <location>
        <position position="255"/>
    </location>
    <ligand>
        <name>Ca(2+)</name>
        <dbReference type="ChEBI" id="CHEBI:29108"/>
        <label>2</label>
    </ligand>
</feature>
<dbReference type="GO" id="GO:0020037">
    <property type="term" value="F:heme binding"/>
    <property type="evidence" value="ECO:0007669"/>
    <property type="project" value="UniProtKB-UniRule"/>
</dbReference>
<feature type="binding site" evidence="14">
    <location>
        <position position="91"/>
    </location>
    <ligand>
        <name>Ca(2+)</name>
        <dbReference type="ChEBI" id="CHEBI:29108"/>
        <label>1</label>
    </ligand>
</feature>
<dbReference type="InterPro" id="IPR002016">
    <property type="entry name" value="Haem_peroxidase"/>
</dbReference>
<dbReference type="SUPFAM" id="SSF48113">
    <property type="entry name" value="Heme-dependent peroxidases"/>
    <property type="match status" value="1"/>
</dbReference>
<dbReference type="GO" id="GO:0046872">
    <property type="term" value="F:metal ion binding"/>
    <property type="evidence" value="ECO:0007669"/>
    <property type="project" value="UniProtKB-UniRule"/>
</dbReference>
<sequence length="353" mass="38789">MVSLHLVARTLCCVVFVLVGLPFSSDAQLDPLFYNKSCPNLHFIVVKVVLEASLSDPRIFASLVRLHFHDCFVQGCDASVLLNNSATIVSEQEALPNNNSLRGLNVVNDIKTEVEKACPSVASCADILALAAQASSFLADGPCWKVRLGRRDSLTANQTLANQNLPSPFSTLDQLKAFASQGLNTTHLVALSGAHTFGKGRCFLFVNRLYDFNNTGKPDPTLNIDYLKELRKLCPQNGTGTNLVNLDPTTPNKFDKTYYSHLKAGKGLFQSDQVLFTPNASTIKTILKFRNHENIFFDNFKIAMIKMGNIGVLTGNQGEIRKQCNFINQKSIEQDIDIVASKEPSKDGMISSI</sequence>
<feature type="site" description="Transition state stabilizer" evidence="15">
    <location>
        <position position="65"/>
    </location>
</feature>
<keyword evidence="11" id="KW-0325">Glycoprotein</keyword>
<comment type="similarity">
    <text evidence="17">Belongs to the peroxidase family. Classical plant (class III) peroxidase subfamily.</text>
</comment>
<evidence type="ECO:0000256" key="16">
    <source>
        <dbReference type="PIRSR" id="PIRSR600823-5"/>
    </source>
</evidence>
<dbReference type="CDD" id="cd00693">
    <property type="entry name" value="secretory_peroxidase"/>
    <property type="match status" value="1"/>
</dbReference>
<dbReference type="FunFam" id="1.10.520.10:FF:000009">
    <property type="entry name" value="Peroxidase"/>
    <property type="match status" value="1"/>
</dbReference>
<evidence type="ECO:0000256" key="13">
    <source>
        <dbReference type="PIRSR" id="PIRSR600823-2"/>
    </source>
</evidence>
<keyword evidence="4 17" id="KW-0575">Peroxidase</keyword>
<feature type="binding site" evidence="14">
    <location>
        <position position="70"/>
    </location>
    <ligand>
        <name>Ca(2+)</name>
        <dbReference type="ChEBI" id="CHEBI:29108"/>
        <label>1</label>
    </ligand>
</feature>
<feature type="domain" description="Plant heme peroxidase family profile" evidence="18">
    <location>
        <begin position="28"/>
        <end position="328"/>
    </location>
</feature>
<feature type="binding site" evidence="14">
    <location>
        <position position="75"/>
    </location>
    <ligand>
        <name>Ca(2+)</name>
        <dbReference type="ChEBI" id="CHEBI:29108"/>
        <label>1</label>
    </ligand>
</feature>
<evidence type="ECO:0000256" key="1">
    <source>
        <dbReference type="ARBA" id="ARBA00000189"/>
    </source>
</evidence>
<keyword evidence="7 14" id="KW-0106">Calcium</keyword>
<dbReference type="InterPro" id="IPR033905">
    <property type="entry name" value="Secretory_peroxidase"/>
</dbReference>
<dbReference type="GeneID" id="101493774"/>
<dbReference type="PANTHER" id="PTHR31388">
    <property type="entry name" value="PEROXIDASE 72-RELATED"/>
    <property type="match status" value="1"/>
</dbReference>
<proteinExistence type="inferred from homology"/>
<dbReference type="AlphaFoldDB" id="A0A076L2I7"/>
<evidence type="ECO:0000256" key="5">
    <source>
        <dbReference type="ARBA" id="ARBA00022617"/>
    </source>
</evidence>
<keyword evidence="8 17" id="KW-0560">Oxidoreductase</keyword>
<dbReference type="EMBL" id="KJ808794">
    <property type="protein sequence ID" value="AII99878.1"/>
    <property type="molecule type" value="Genomic_DNA"/>
</dbReference>
<dbReference type="PROSITE" id="PS50873">
    <property type="entry name" value="PEROXIDASE_4"/>
    <property type="match status" value="1"/>
</dbReference>
<dbReference type="InterPro" id="IPR010255">
    <property type="entry name" value="Haem_peroxidase_sf"/>
</dbReference>
<feature type="binding site" evidence="14">
    <location>
        <position position="73"/>
    </location>
    <ligand>
        <name>Ca(2+)</name>
        <dbReference type="ChEBI" id="CHEBI:29108"/>
        <label>1</label>
    </ligand>
</feature>
<feature type="chain" id="PRO_5005104771" description="Peroxidase" evidence="17">
    <location>
        <begin position="28"/>
        <end position="353"/>
    </location>
</feature>
<comment type="function">
    <text evidence="2">Removal of H(2)O(2), oxidation of toxic reductants, biosynthesis and degradation of lignin, suberization, auxin catabolism, response to environmental stresses such as wounding, pathogen attack and oxidative stress. These functions might be dependent on each isozyme/isoform in each plant tissue.</text>
</comment>
<organism evidence="19">
    <name type="scientific">Cicer arietinum</name>
    <name type="common">Chickpea</name>
    <name type="synonym">Garbanzo</name>
    <dbReference type="NCBI Taxonomy" id="3827"/>
    <lineage>
        <taxon>Eukaryota</taxon>
        <taxon>Viridiplantae</taxon>
        <taxon>Streptophyta</taxon>
        <taxon>Embryophyta</taxon>
        <taxon>Tracheophyta</taxon>
        <taxon>Spermatophyta</taxon>
        <taxon>Magnoliopsida</taxon>
        <taxon>eudicotyledons</taxon>
        <taxon>Gunneridae</taxon>
        <taxon>Pentapetalae</taxon>
        <taxon>rosids</taxon>
        <taxon>fabids</taxon>
        <taxon>Fabales</taxon>
        <taxon>Fabaceae</taxon>
        <taxon>Papilionoideae</taxon>
        <taxon>50 kb inversion clade</taxon>
        <taxon>NPAAA clade</taxon>
        <taxon>Hologalegina</taxon>
        <taxon>IRL clade</taxon>
        <taxon>Cicereae</taxon>
        <taxon>Cicer</taxon>
    </lineage>
</organism>
<accession>A0A076L2I7</accession>
<dbReference type="Gene3D" id="1.10.420.10">
    <property type="entry name" value="Peroxidase, domain 2"/>
    <property type="match status" value="1"/>
</dbReference>
<dbReference type="EC" id="1.11.1.7" evidence="3 17"/>
<dbReference type="FunFam" id="1.10.420.10:FF:000001">
    <property type="entry name" value="Peroxidase"/>
    <property type="match status" value="1"/>
</dbReference>
<evidence type="ECO:0000256" key="12">
    <source>
        <dbReference type="PIRSR" id="PIRSR600823-1"/>
    </source>
</evidence>
<feature type="binding site" evidence="14">
    <location>
        <position position="196"/>
    </location>
    <ligand>
        <name>Ca(2+)</name>
        <dbReference type="ChEBI" id="CHEBI:29108"/>
        <label>2</label>
    </ligand>
</feature>
<comment type="cofactor">
    <cofactor evidence="14 17">
        <name>Ca(2+)</name>
        <dbReference type="ChEBI" id="CHEBI:29108"/>
    </cofactor>
    <text evidence="14 17">Binds 2 calcium ions per subunit.</text>
</comment>
<feature type="binding site" evidence="13">
    <location>
        <position position="166"/>
    </location>
    <ligand>
        <name>substrate</name>
    </ligand>
</feature>
<feature type="disulfide bond" evidence="16">
    <location>
        <begin position="38"/>
        <end position="118"/>
    </location>
</feature>
<feature type="binding site" evidence="14">
    <location>
        <position position="247"/>
    </location>
    <ligand>
        <name>Ca(2+)</name>
        <dbReference type="ChEBI" id="CHEBI:29108"/>
        <label>2</label>
    </ligand>
</feature>
<keyword evidence="6 14" id="KW-0479">Metal-binding</keyword>
<dbReference type="GO" id="GO:0042744">
    <property type="term" value="P:hydrogen peroxide catabolic process"/>
    <property type="evidence" value="ECO:0007669"/>
    <property type="project" value="UniProtKB-KW"/>
</dbReference>
<feature type="disulfide bond" evidence="16">
    <location>
        <begin position="202"/>
        <end position="234"/>
    </location>
</feature>
<dbReference type="PANTHER" id="PTHR31388:SF203">
    <property type="entry name" value="PEROXIDASE"/>
    <property type="match status" value="1"/>
</dbReference>
<evidence type="ECO:0000256" key="6">
    <source>
        <dbReference type="ARBA" id="ARBA00022723"/>
    </source>
</evidence>
<evidence type="ECO:0000256" key="8">
    <source>
        <dbReference type="ARBA" id="ARBA00023002"/>
    </source>
</evidence>
<dbReference type="Gene3D" id="1.10.520.10">
    <property type="match status" value="1"/>
</dbReference>
<keyword evidence="17" id="KW-0732">Signal</keyword>
<evidence type="ECO:0000256" key="7">
    <source>
        <dbReference type="ARBA" id="ARBA00022837"/>
    </source>
</evidence>
<keyword evidence="17" id="KW-0964">Secreted</keyword>
<keyword evidence="9 14" id="KW-0408">Iron</keyword>